<dbReference type="GO" id="GO:0051536">
    <property type="term" value="F:iron-sulfur cluster binding"/>
    <property type="evidence" value="ECO:0007669"/>
    <property type="project" value="UniProtKB-KW"/>
</dbReference>
<dbReference type="Gene3D" id="3.40.720.10">
    <property type="entry name" value="Alkaline Phosphatase, subunit A"/>
    <property type="match status" value="2"/>
</dbReference>
<name>B8FMN0_DESAL</name>
<keyword evidence="1" id="KW-0411">Iron-sulfur</keyword>
<evidence type="ECO:0000313" key="3">
    <source>
        <dbReference type="Proteomes" id="UP000000739"/>
    </source>
</evidence>
<proteinExistence type="predicted"/>
<dbReference type="HOGENOM" id="CLU_390148_0_0_7"/>
<organism evidence="2 3">
    <name type="scientific">Desulfatibacillum aliphaticivorans</name>
    <dbReference type="NCBI Taxonomy" id="218208"/>
    <lineage>
        <taxon>Bacteria</taxon>
        <taxon>Pseudomonadati</taxon>
        <taxon>Thermodesulfobacteriota</taxon>
        <taxon>Desulfobacteria</taxon>
        <taxon>Desulfobacterales</taxon>
        <taxon>Desulfatibacillaceae</taxon>
        <taxon>Desulfatibacillum</taxon>
    </lineage>
</organism>
<dbReference type="eggNOG" id="COG3379">
    <property type="taxonomic scope" value="Bacteria"/>
</dbReference>
<dbReference type="AlphaFoldDB" id="B8FMN0"/>
<keyword evidence="3" id="KW-1185">Reference proteome</keyword>
<evidence type="ECO:0000256" key="1">
    <source>
        <dbReference type="ARBA" id="ARBA00023014"/>
    </source>
</evidence>
<dbReference type="EMBL" id="CP001322">
    <property type="protein sequence ID" value="ACL01897.1"/>
    <property type="molecule type" value="Genomic_DNA"/>
</dbReference>
<dbReference type="Proteomes" id="UP000000739">
    <property type="component" value="Chromosome"/>
</dbReference>
<gene>
    <name evidence="2" type="ordered locus">Dalk_0188</name>
</gene>
<protein>
    <submittedName>
        <fullName evidence="2">Type I phosphodiesterase/nucleotide pyrophosphatase</fullName>
    </submittedName>
</protein>
<reference evidence="2 3" key="1">
    <citation type="journal article" date="2012" name="Environ. Microbiol.">
        <title>The genome sequence of Desulfatibacillum alkenivorans AK-01: a blueprint for anaerobic alkane oxidation.</title>
        <authorList>
            <person name="Callaghan A.V."/>
            <person name="Morris B.E."/>
            <person name="Pereira I.A."/>
            <person name="McInerney M.J."/>
            <person name="Austin R.N."/>
            <person name="Groves J.T."/>
            <person name="Kukor J.J."/>
            <person name="Suflita J.M."/>
            <person name="Young L.Y."/>
            <person name="Zylstra G.J."/>
            <person name="Wawrik B."/>
        </authorList>
    </citation>
    <scope>NUCLEOTIDE SEQUENCE [LARGE SCALE GENOMIC DNA]</scope>
    <source>
        <strain evidence="2 3">AK-01</strain>
    </source>
</reference>
<dbReference type="PROSITE" id="PS51318">
    <property type="entry name" value="TAT"/>
    <property type="match status" value="1"/>
</dbReference>
<dbReference type="RefSeq" id="WP_012609337.1">
    <property type="nucleotide sequence ID" value="NC_011768.1"/>
</dbReference>
<dbReference type="InterPro" id="IPR002591">
    <property type="entry name" value="Phosphodiest/P_Trfase"/>
</dbReference>
<dbReference type="Pfam" id="PF01663">
    <property type="entry name" value="Phosphodiest"/>
    <property type="match status" value="2"/>
</dbReference>
<accession>B8FMN0</accession>
<dbReference type="KEGG" id="dal:Dalk_0188"/>
<dbReference type="InterPro" id="IPR017850">
    <property type="entry name" value="Alkaline_phosphatase_core_sf"/>
</dbReference>
<evidence type="ECO:0000313" key="2">
    <source>
        <dbReference type="EMBL" id="ACL01897.1"/>
    </source>
</evidence>
<sequence length="648" mass="72181">MADFHTSIGRRAFIKGAASTLAGLTAATRAAPVLARKTVQNVPKVAVLGIDGMDPFFTHELLSRGLLPHFARLANQGGFYKLATVNPPQSPVVWASFINGAGPGAHGLFDFIHRNPSDQCRPFYSAAQTKDGKTLCGRQGDPFWEALDQAGVPSVFYDLPADYPPSPSKKGNRRCLAGMGVPDLMGTHGTYQYFSHDGPGYILREGGGLRTRIVFHDGQAKARLEGPANPHDEQKPVYVEFRVKADPSRKSAEIRIQGQNISLREKEWSPWIRVEFILKTPFYMADKKANGICRFYLQEAAPGFRLYVSPINADPSDPILPLSEPKGFVRDIAKENGLFYTSGFQEDHKAFSNGIFSAREYKDQAWLVLKERERLLDYALDHYRDGLLFFYFSTLDLMSHMFWTDHDFRKGRKSGQNHERMVRAYREMDRMLGKVQDRLGARAAVMVMSDHGFAGFRRQFHVNAWLRDNGYLGSGEAESIMEGMDWKDVRAYGLGINGLYVNLKGREREGVVEPGRAYNRLVEELAAKLEAIRDANGVQVIKKAHRADRIYKGPALALAPDLVLGYSRGYRTSWESCLGGLAPQVLSDNPSAWAADHCCDASEVPGVLFTNRPLSRVEPSVMDIAPTVLSLYGLDALSGMEGRSLKFT</sequence>
<dbReference type="SUPFAM" id="SSF53649">
    <property type="entry name" value="Alkaline phosphatase-like"/>
    <property type="match status" value="1"/>
</dbReference>
<dbReference type="InterPro" id="IPR006311">
    <property type="entry name" value="TAT_signal"/>
</dbReference>
<keyword evidence="1" id="KW-0479">Metal-binding</keyword>
<keyword evidence="1" id="KW-0408">Iron</keyword>